<keyword evidence="9" id="KW-0660">Purine salvage</keyword>
<accession>A0AAV8ZGZ3</accession>
<dbReference type="AlphaFoldDB" id="A0AAV8ZGZ3"/>
<dbReference type="GO" id="GO:0003999">
    <property type="term" value="F:adenine phosphoribosyltransferase activity"/>
    <property type="evidence" value="ECO:0007669"/>
    <property type="project" value="UniProtKB-EC"/>
</dbReference>
<dbReference type="InterPro" id="IPR000836">
    <property type="entry name" value="PRTase_dom"/>
</dbReference>
<feature type="domain" description="Phosphoribosyltransferase" evidence="10">
    <location>
        <begin position="127"/>
        <end position="193"/>
    </location>
</feature>
<keyword evidence="8" id="KW-0808">Transferase</keyword>
<dbReference type="InterPro" id="IPR050054">
    <property type="entry name" value="UPRTase/APRTase"/>
</dbReference>
<name>A0AAV8ZGZ3_9CUCU</name>
<evidence type="ECO:0000256" key="6">
    <source>
        <dbReference type="ARBA" id="ARBA00022490"/>
    </source>
</evidence>
<evidence type="ECO:0000256" key="2">
    <source>
        <dbReference type="ARBA" id="ARBA00004496"/>
    </source>
</evidence>
<dbReference type="EMBL" id="JAPWTK010000001">
    <property type="protein sequence ID" value="KAJ8963240.1"/>
    <property type="molecule type" value="Genomic_DNA"/>
</dbReference>
<dbReference type="InterPro" id="IPR029057">
    <property type="entry name" value="PRTase-like"/>
</dbReference>
<dbReference type="GO" id="GO:0005737">
    <property type="term" value="C:cytoplasm"/>
    <property type="evidence" value="ECO:0007669"/>
    <property type="project" value="UniProtKB-SubCell"/>
</dbReference>
<comment type="similarity">
    <text evidence="4">Belongs to the purine/pyrimidine phosphoribosyltransferase family.</text>
</comment>
<dbReference type="PANTHER" id="PTHR32315:SF3">
    <property type="entry name" value="ADENINE PHOSPHORIBOSYLTRANSFERASE"/>
    <property type="match status" value="1"/>
</dbReference>
<dbReference type="EC" id="2.4.2.7" evidence="5"/>
<dbReference type="GO" id="GO:0006166">
    <property type="term" value="P:purine ribonucleoside salvage"/>
    <property type="evidence" value="ECO:0007669"/>
    <property type="project" value="UniProtKB-KW"/>
</dbReference>
<evidence type="ECO:0000256" key="4">
    <source>
        <dbReference type="ARBA" id="ARBA00008391"/>
    </source>
</evidence>
<dbReference type="SUPFAM" id="SSF53271">
    <property type="entry name" value="PRTase-like"/>
    <property type="match status" value="1"/>
</dbReference>
<evidence type="ECO:0000256" key="9">
    <source>
        <dbReference type="ARBA" id="ARBA00022726"/>
    </source>
</evidence>
<evidence type="ECO:0000313" key="12">
    <source>
        <dbReference type="Proteomes" id="UP001162162"/>
    </source>
</evidence>
<protein>
    <recommendedName>
        <fullName evidence="5">adenine phosphoribosyltransferase</fullName>
        <ecNumber evidence="5">2.4.2.7</ecNumber>
    </recommendedName>
</protein>
<dbReference type="GO" id="GO:0006168">
    <property type="term" value="P:adenine salvage"/>
    <property type="evidence" value="ECO:0007669"/>
    <property type="project" value="TreeGrafter"/>
</dbReference>
<dbReference type="Pfam" id="PF00156">
    <property type="entry name" value="Pribosyltran"/>
    <property type="match status" value="1"/>
</dbReference>
<dbReference type="PANTHER" id="PTHR32315">
    <property type="entry name" value="ADENINE PHOSPHORIBOSYLTRANSFERASE"/>
    <property type="match status" value="1"/>
</dbReference>
<dbReference type="GO" id="GO:0016208">
    <property type="term" value="F:AMP binding"/>
    <property type="evidence" value="ECO:0007669"/>
    <property type="project" value="TreeGrafter"/>
</dbReference>
<evidence type="ECO:0000256" key="5">
    <source>
        <dbReference type="ARBA" id="ARBA00011893"/>
    </source>
</evidence>
<evidence type="ECO:0000256" key="7">
    <source>
        <dbReference type="ARBA" id="ARBA00022676"/>
    </source>
</evidence>
<proteinExistence type="inferred from homology"/>
<dbReference type="GO" id="GO:0002055">
    <property type="term" value="F:adenine binding"/>
    <property type="evidence" value="ECO:0007669"/>
    <property type="project" value="TreeGrafter"/>
</dbReference>
<keyword evidence="7" id="KW-0328">Glycosyltransferase</keyword>
<evidence type="ECO:0000256" key="3">
    <source>
        <dbReference type="ARBA" id="ARBA00004659"/>
    </source>
</evidence>
<dbReference type="Proteomes" id="UP001162162">
    <property type="component" value="Unassembled WGS sequence"/>
</dbReference>
<comment type="subcellular location">
    <subcellularLocation>
        <location evidence="2">Cytoplasm</location>
    </subcellularLocation>
</comment>
<comment type="catalytic activity">
    <reaction evidence="1">
        <text>AMP + diphosphate = 5-phospho-alpha-D-ribose 1-diphosphate + adenine</text>
        <dbReference type="Rhea" id="RHEA:16609"/>
        <dbReference type="ChEBI" id="CHEBI:16708"/>
        <dbReference type="ChEBI" id="CHEBI:33019"/>
        <dbReference type="ChEBI" id="CHEBI:58017"/>
        <dbReference type="ChEBI" id="CHEBI:456215"/>
        <dbReference type="EC" id="2.4.2.7"/>
    </reaction>
</comment>
<dbReference type="Gene3D" id="3.40.50.2020">
    <property type="match status" value="1"/>
</dbReference>
<evidence type="ECO:0000256" key="8">
    <source>
        <dbReference type="ARBA" id="ARBA00022679"/>
    </source>
</evidence>
<reference evidence="11" key="1">
    <citation type="journal article" date="2023" name="Insect Mol. Biol.">
        <title>Genome sequencing provides insights into the evolution of gene families encoding plant cell wall-degrading enzymes in longhorned beetles.</title>
        <authorList>
            <person name="Shin N.R."/>
            <person name="Okamura Y."/>
            <person name="Kirsch R."/>
            <person name="Pauchet Y."/>
        </authorList>
    </citation>
    <scope>NUCLEOTIDE SEQUENCE</scope>
    <source>
        <strain evidence="11">AMC_N1</strain>
    </source>
</reference>
<keyword evidence="12" id="KW-1185">Reference proteome</keyword>
<keyword evidence="6" id="KW-0963">Cytoplasm</keyword>
<evidence type="ECO:0000259" key="10">
    <source>
        <dbReference type="Pfam" id="PF00156"/>
    </source>
</evidence>
<organism evidence="11 12">
    <name type="scientific">Aromia moschata</name>
    <dbReference type="NCBI Taxonomy" id="1265417"/>
    <lineage>
        <taxon>Eukaryota</taxon>
        <taxon>Metazoa</taxon>
        <taxon>Ecdysozoa</taxon>
        <taxon>Arthropoda</taxon>
        <taxon>Hexapoda</taxon>
        <taxon>Insecta</taxon>
        <taxon>Pterygota</taxon>
        <taxon>Neoptera</taxon>
        <taxon>Endopterygota</taxon>
        <taxon>Coleoptera</taxon>
        <taxon>Polyphaga</taxon>
        <taxon>Cucujiformia</taxon>
        <taxon>Chrysomeloidea</taxon>
        <taxon>Cerambycidae</taxon>
        <taxon>Cerambycinae</taxon>
        <taxon>Callichromatini</taxon>
        <taxon>Aromia</taxon>
    </lineage>
</organism>
<dbReference type="GO" id="GO:0044209">
    <property type="term" value="P:AMP salvage"/>
    <property type="evidence" value="ECO:0007669"/>
    <property type="project" value="TreeGrafter"/>
</dbReference>
<sequence>MPKVSNMEDKLEVIKNHIKSYSDFPKKGILFWDIFSVLQKPDIFRILKEVLIETVKTIQPPVECVAALDARGFFVWTNHIFRTEHSFRANKEKGKTTGKSDFLFLLLGIRSRFTAHFYNGKGGKEDIVEIQVDSIRKGQRVLIVDDLLATGGSLKGACELIKQLGGDIAMCLVVMELEELEGRKKVSTSVTSLIKL</sequence>
<comment type="caution">
    <text evidence="11">The sequence shown here is derived from an EMBL/GenBank/DDBJ whole genome shotgun (WGS) entry which is preliminary data.</text>
</comment>
<comment type="pathway">
    <text evidence="3">Purine metabolism; AMP biosynthesis via salvage pathway; AMP from adenine: step 1/1.</text>
</comment>
<gene>
    <name evidence="11" type="ORF">NQ318_018706</name>
</gene>
<evidence type="ECO:0000313" key="11">
    <source>
        <dbReference type="EMBL" id="KAJ8963240.1"/>
    </source>
</evidence>
<evidence type="ECO:0000256" key="1">
    <source>
        <dbReference type="ARBA" id="ARBA00000868"/>
    </source>
</evidence>
<dbReference type="CDD" id="cd06223">
    <property type="entry name" value="PRTases_typeI"/>
    <property type="match status" value="1"/>
</dbReference>